<dbReference type="AlphaFoldDB" id="A0A809QWU5"/>
<reference evidence="3" key="1">
    <citation type="journal article" name="DNA Res.">
        <title>The physiological potential of anammox bacteria as revealed by their core genome structure.</title>
        <authorList>
            <person name="Okubo T."/>
            <person name="Toyoda A."/>
            <person name="Fukuhara K."/>
            <person name="Uchiyama I."/>
            <person name="Harigaya Y."/>
            <person name="Kuroiwa M."/>
            <person name="Suzuki T."/>
            <person name="Murakami Y."/>
            <person name="Suwa Y."/>
            <person name="Takami H."/>
        </authorList>
    </citation>
    <scope>NUCLEOTIDE SEQUENCE</scope>
    <source>
        <strain evidence="3">317325-3</strain>
    </source>
</reference>
<protein>
    <submittedName>
        <fullName evidence="3">Uncharacterized protein</fullName>
    </submittedName>
</protein>
<feature type="transmembrane region" description="Helical" evidence="2">
    <location>
        <begin position="28"/>
        <end position="47"/>
    </location>
</feature>
<feature type="region of interest" description="Disordered" evidence="1">
    <location>
        <begin position="1"/>
        <end position="20"/>
    </location>
</feature>
<dbReference type="Proteomes" id="UP000662914">
    <property type="component" value="Chromosome"/>
</dbReference>
<evidence type="ECO:0000313" key="4">
    <source>
        <dbReference type="Proteomes" id="UP000662914"/>
    </source>
</evidence>
<keyword evidence="2" id="KW-0472">Membrane</keyword>
<dbReference type="Gene3D" id="2.60.120.200">
    <property type="match status" value="1"/>
</dbReference>
<sequence length="1200" mass="127730">MDRRSGRAMPAVTKKSVPAGRRSRQRGAALMIFSIIFVLAALAYLLSSLGPELSEARRERQTHDALAQARDALIGYALKYREDQMADGQPDRVYGYLPLPDLGTSRNNNASCANEGCAAANFGGNGLNTTVIGRLPWRTLGLEPLRDGNAECLWYIVSGSHQNQQRVTPMNWDVLSHLDVVVANGGAALAAALTSAHERPVAVIFSPGPPLPGQDRSLSATDSVTNCGGNYEAKNYFDPVNAAAMDGVTNYLGDTNSASSVTDSDTSRKPLALQGKVFTLGGNYLPNACEGSCSLLANDAGLALTGDQLFGAIRKHANFRTDINSLMDRITDCLRDQALSGYAKIGGADNDSCYGSNLPPRGYFPNYREMLFVAGGATMNVDGNTCAGSLLFSNERNNTWNPAGEPSGNTPTCPKSVAGNPYQCRTTAGEKTNASNYLEGINLSNFGAGTNFSGHEMLERVSASQSRHQDIVRCIPTTRSFVTTQSPGLVAAGFPQLATYTPGTRTITLGQGIAAALGSSLANFLYGCAWRPETHTLGGGLRSYFTFRINDAGGASWPTLGFTFTIVDGDNNGTDACGAAAQHLGYSGNNTESAFIVQPKVAVEVDLRREIGFNPTLTDHLLNGRNDPPSPSYRGGHVAIDYWGGETSFSAMPFAALPAPKCVAPAFDPGFGTNCYLPQEEDDNVHARAPLARAGFPVPPANPPIPATELAVPPNSPAGAYKLDPALVQVPIYDPADAFPKYFHVRVELTRTGYTRVATAANLDLNAPGNPVNGVTLVAGDRVWVRYQTVSMENGLYVWNGAAVPMTRIVDGDSAVSYSLPRVRVATTGNIDINSMSEPVIIDGVYLADGDRVLVKDQAVASQNGIYFWRAAYSRLERSSDADSPAELAGMVVEVQQGTLNARSIWRQNATSLAVGTTALSWTNFRVKVATAATIDLNGPGAEIDGIRIKLGDRVLVKNNGASNGVYRWNGATASMTLDTDVIAGSSIVQIQQGSEATALWFINGAASLRLPTVRVASKANLNLAAPGGIIDGIAMAPGDRVLVKDQAIASENGIYQWNGAAIAMTRTADADAPAEIAGALSQVIEGSDVGRAFRQTALATDGTLGTSAIQWLAIDRSSSYLLEIWILLDSPSYSGKIAAMQDTTRPMNFLYPTFTPHMQDRPVIPYPFRNARPGFTIGQRTSINDQTVTIGNYFTTWLE</sequence>
<name>A0A809QWU5_9PROT</name>
<keyword evidence="2" id="KW-1133">Transmembrane helix</keyword>
<organism evidence="3 4">
    <name type="scientific">Candidatus Desulfobacillus denitrificans</name>
    <dbReference type="NCBI Taxonomy" id="2608985"/>
    <lineage>
        <taxon>Bacteria</taxon>
        <taxon>Pseudomonadati</taxon>
        <taxon>Pseudomonadota</taxon>
        <taxon>Betaproteobacteria</taxon>
        <taxon>Candidatus Desulfobacillus</taxon>
    </lineage>
</organism>
<evidence type="ECO:0000313" key="3">
    <source>
        <dbReference type="EMBL" id="BBO19900.1"/>
    </source>
</evidence>
<evidence type="ECO:0000256" key="1">
    <source>
        <dbReference type="SAM" id="MobiDB-lite"/>
    </source>
</evidence>
<keyword evidence="2" id="KW-0812">Transmembrane</keyword>
<dbReference type="EMBL" id="AP021857">
    <property type="protein sequence ID" value="BBO19900.1"/>
    <property type="molecule type" value="Genomic_DNA"/>
</dbReference>
<dbReference type="CDD" id="cd15482">
    <property type="entry name" value="Sialidase_non-viral"/>
    <property type="match status" value="1"/>
</dbReference>
<evidence type="ECO:0000256" key="2">
    <source>
        <dbReference type="SAM" id="Phobius"/>
    </source>
</evidence>
<gene>
    <name evidence="3" type="ORF">DSYM_05990</name>
</gene>
<proteinExistence type="predicted"/>
<accession>A0A809QWU5</accession>
<dbReference type="KEGG" id="ddz:DSYM_05990"/>